<dbReference type="Gene3D" id="2.40.10.10">
    <property type="entry name" value="Trypsin-like serine proteases"/>
    <property type="match status" value="2"/>
</dbReference>
<evidence type="ECO:0000256" key="1">
    <source>
        <dbReference type="ARBA" id="ARBA00007664"/>
    </source>
</evidence>
<reference evidence="12 13" key="1">
    <citation type="submission" date="2024-11" db="EMBL/GenBank/DDBJ databases">
        <title>The Natural Products Discovery Center: Release of the First 8490 Sequenced Strains for Exploring Actinobacteria Biosynthetic Diversity.</title>
        <authorList>
            <person name="Kalkreuter E."/>
            <person name="Kautsar S.A."/>
            <person name="Yang D."/>
            <person name="Bader C.D."/>
            <person name="Teijaro C.N."/>
            <person name="Fluegel L."/>
            <person name="Davis C.M."/>
            <person name="Simpson J.R."/>
            <person name="Lauterbach L."/>
            <person name="Steele A.D."/>
            <person name="Gui C."/>
            <person name="Meng S."/>
            <person name="Li G."/>
            <person name="Viehrig K."/>
            <person name="Ye F."/>
            <person name="Su P."/>
            <person name="Kiefer A.F."/>
            <person name="Nichols A."/>
            <person name="Cepeda A.J."/>
            <person name="Yan W."/>
            <person name="Fan B."/>
            <person name="Jiang Y."/>
            <person name="Adhikari A."/>
            <person name="Zheng C.-J."/>
            <person name="Schuster L."/>
            <person name="Cowan T.M."/>
            <person name="Smanski M.J."/>
            <person name="Chevrette M.G."/>
            <person name="De Carvalho L.P.S."/>
            <person name="Shen B."/>
        </authorList>
    </citation>
    <scope>NUCLEOTIDE SEQUENCE [LARGE SCALE GENOMIC DNA]</scope>
    <source>
        <strain evidence="12 13">NPDC020863</strain>
    </source>
</reference>
<dbReference type="InterPro" id="IPR018114">
    <property type="entry name" value="TRYPSIN_HIS"/>
</dbReference>
<evidence type="ECO:0000313" key="12">
    <source>
        <dbReference type="EMBL" id="MFK4263349.1"/>
    </source>
</evidence>
<feature type="compositionally biased region" description="Polar residues" evidence="8">
    <location>
        <begin position="381"/>
        <end position="390"/>
    </location>
</feature>
<keyword evidence="7" id="KW-1015">Disulfide bond</keyword>
<dbReference type="CDD" id="cd21112">
    <property type="entry name" value="alphaLP-like"/>
    <property type="match status" value="1"/>
</dbReference>
<keyword evidence="9" id="KW-0812">Transmembrane</keyword>
<dbReference type="SUPFAM" id="SSF50494">
    <property type="entry name" value="Trypsin-like serine proteases"/>
    <property type="match status" value="1"/>
</dbReference>
<dbReference type="RefSeq" id="WP_404745636.1">
    <property type="nucleotide sequence ID" value="NZ_JBJDQH010000001.1"/>
</dbReference>
<dbReference type="InterPro" id="IPR004236">
    <property type="entry name" value="Pept_S1_alpha_lytic"/>
</dbReference>
<dbReference type="InterPro" id="IPR043504">
    <property type="entry name" value="Peptidase_S1_PA_chymotrypsin"/>
</dbReference>
<dbReference type="PROSITE" id="PS00135">
    <property type="entry name" value="TRYPSIN_SER"/>
    <property type="match status" value="1"/>
</dbReference>
<evidence type="ECO:0000256" key="7">
    <source>
        <dbReference type="ARBA" id="ARBA00023157"/>
    </source>
</evidence>
<keyword evidence="4" id="KW-0378">Hydrolase</keyword>
<protein>
    <submittedName>
        <fullName evidence="12">S1 family peptidase</fullName>
    </submittedName>
</protein>
<evidence type="ECO:0000256" key="10">
    <source>
        <dbReference type="SAM" id="SignalP"/>
    </source>
</evidence>
<feature type="domain" description="Peptidase S1" evidence="11">
    <location>
        <begin position="191"/>
        <end position="362"/>
    </location>
</feature>
<evidence type="ECO:0000259" key="11">
    <source>
        <dbReference type="SMART" id="SM00020"/>
    </source>
</evidence>
<evidence type="ECO:0000256" key="3">
    <source>
        <dbReference type="ARBA" id="ARBA00022729"/>
    </source>
</evidence>
<keyword evidence="6" id="KW-0865">Zymogen</keyword>
<feature type="chain" id="PRO_5045223712" evidence="10">
    <location>
        <begin position="31"/>
        <end position="473"/>
    </location>
</feature>
<comment type="caution">
    <text evidence="12">The sequence shown here is derived from an EMBL/GenBank/DDBJ whole genome shotgun (WGS) entry which is preliminary data.</text>
</comment>
<comment type="similarity">
    <text evidence="1">Belongs to the peptidase S1 family.</text>
</comment>
<organism evidence="12 13">
    <name type="scientific">Streptomyces milbemycinicus</name>
    <dbReference type="NCBI Taxonomy" id="476552"/>
    <lineage>
        <taxon>Bacteria</taxon>
        <taxon>Bacillati</taxon>
        <taxon>Actinomycetota</taxon>
        <taxon>Actinomycetes</taxon>
        <taxon>Kitasatosporales</taxon>
        <taxon>Streptomycetaceae</taxon>
        <taxon>Streptomyces</taxon>
    </lineage>
</organism>
<evidence type="ECO:0000256" key="5">
    <source>
        <dbReference type="ARBA" id="ARBA00022825"/>
    </source>
</evidence>
<name>A0ABW8LEH0_9ACTN</name>
<feature type="signal peptide" evidence="10">
    <location>
        <begin position="1"/>
        <end position="30"/>
    </location>
</feature>
<dbReference type="SMART" id="SM00020">
    <property type="entry name" value="Tryp_SPc"/>
    <property type="match status" value="1"/>
</dbReference>
<evidence type="ECO:0000313" key="13">
    <source>
        <dbReference type="Proteomes" id="UP001620295"/>
    </source>
</evidence>
<keyword evidence="13" id="KW-1185">Reference proteome</keyword>
<dbReference type="EMBL" id="JBJDQH010000001">
    <property type="protein sequence ID" value="MFK4263349.1"/>
    <property type="molecule type" value="Genomic_DNA"/>
</dbReference>
<feature type="transmembrane region" description="Helical" evidence="9">
    <location>
        <begin position="438"/>
        <end position="458"/>
    </location>
</feature>
<dbReference type="PRINTS" id="PR00861">
    <property type="entry name" value="ALYTICPTASE"/>
</dbReference>
<dbReference type="InterPro" id="IPR009003">
    <property type="entry name" value="Peptidase_S1_PA"/>
</dbReference>
<evidence type="ECO:0000256" key="9">
    <source>
        <dbReference type="SAM" id="Phobius"/>
    </source>
</evidence>
<dbReference type="Pfam" id="PF02983">
    <property type="entry name" value="Pro_Al_protease"/>
    <property type="match status" value="1"/>
</dbReference>
<evidence type="ECO:0000256" key="4">
    <source>
        <dbReference type="ARBA" id="ARBA00022801"/>
    </source>
</evidence>
<evidence type="ECO:0000256" key="2">
    <source>
        <dbReference type="ARBA" id="ARBA00022670"/>
    </source>
</evidence>
<sequence length="473" mass="47283">MGHTRRRAHRVARLVAIGAVVCGGVMVSQAAADGSPANGSGGDPTRVLGARDTRDAELARTLVDKLGTSRTAGSWIGSDGRAVVAVTDAEAADQVNQAGARAKQVRYSMRQLRSATETLRKAPRVAGTAWAVDATSNEVVVLGDSSVSADQWSRMKGVASAIGGEVRMERTVGSFTTRTLGAEPIFTQGGRCSAGFNVTNGQAGFILTAGHCGPNGTAWFADTQGNTTVGTTVRSDFPGSDFSLVQYQNTSLDQSSVLNIGNGQTVRITGAADPVVGQKVFRSGSTSGLRTGSVTALNATVNYPEGTVSGLIQTDVCAEPGDSGGPLFAQNVALGVTSGGTGDCTSGGVTFFQPVTKAMTALGVSLPNAPASDGDGEAAGTASTAPNNGSDPAAQGAAGGPGGAGGAGGQGGQVSPIIPGTQGDTSSLAGVVAYAQSFGPGLALIGAGLLGFLATLLIRPGRRGYRGYSTRWG</sequence>
<dbReference type="PROSITE" id="PS00134">
    <property type="entry name" value="TRYPSIN_HIS"/>
    <property type="match status" value="1"/>
</dbReference>
<keyword evidence="3 10" id="KW-0732">Signal</keyword>
<keyword evidence="5" id="KW-0720">Serine protease</keyword>
<proteinExistence type="inferred from homology"/>
<evidence type="ECO:0000256" key="8">
    <source>
        <dbReference type="SAM" id="MobiDB-lite"/>
    </source>
</evidence>
<feature type="region of interest" description="Disordered" evidence="8">
    <location>
        <begin position="368"/>
        <end position="421"/>
    </location>
</feature>
<dbReference type="InterPro" id="IPR001316">
    <property type="entry name" value="Pept_S1A_streptogrisin"/>
</dbReference>
<feature type="compositionally biased region" description="Gly residues" evidence="8">
    <location>
        <begin position="397"/>
        <end position="412"/>
    </location>
</feature>
<dbReference type="Pfam" id="PF00089">
    <property type="entry name" value="Trypsin"/>
    <property type="match status" value="1"/>
</dbReference>
<keyword evidence="9" id="KW-1133">Transmembrane helix</keyword>
<keyword evidence="2" id="KW-0645">Protease</keyword>
<keyword evidence="9" id="KW-0472">Membrane</keyword>
<gene>
    <name evidence="12" type="ORF">ACI2L5_00195</name>
</gene>
<accession>A0ABW8LEH0</accession>
<evidence type="ECO:0000256" key="6">
    <source>
        <dbReference type="ARBA" id="ARBA00023145"/>
    </source>
</evidence>
<dbReference type="InterPro" id="IPR001254">
    <property type="entry name" value="Trypsin_dom"/>
</dbReference>
<dbReference type="Proteomes" id="UP001620295">
    <property type="component" value="Unassembled WGS sequence"/>
</dbReference>
<dbReference type="InterPro" id="IPR033116">
    <property type="entry name" value="TRYPSIN_SER"/>
</dbReference>